<dbReference type="SMART" id="SM01294">
    <property type="entry name" value="PKS_PP_betabranch"/>
    <property type="match status" value="2"/>
</dbReference>
<evidence type="ECO:0000313" key="4">
    <source>
        <dbReference type="EMBL" id="WNF29319.1"/>
    </source>
</evidence>
<dbReference type="PANTHER" id="PTHR43775">
    <property type="entry name" value="FATTY ACID SYNTHASE"/>
    <property type="match status" value="1"/>
</dbReference>
<dbReference type="InterPro" id="IPR050091">
    <property type="entry name" value="PKS_NRPS_Biosynth_Enz"/>
</dbReference>
<name>A0ABY9VZI7_9ACTN</name>
<dbReference type="Proteomes" id="UP001303236">
    <property type="component" value="Chromosome"/>
</dbReference>
<dbReference type="EMBL" id="CP134500">
    <property type="protein sequence ID" value="WNF29319.1"/>
    <property type="molecule type" value="Genomic_DNA"/>
</dbReference>
<evidence type="ECO:0000259" key="3">
    <source>
        <dbReference type="PROSITE" id="PS50075"/>
    </source>
</evidence>
<dbReference type="InterPro" id="IPR036736">
    <property type="entry name" value="ACP-like_sf"/>
</dbReference>
<dbReference type="PROSITE" id="PS50075">
    <property type="entry name" value="CARRIER"/>
    <property type="match status" value="2"/>
</dbReference>
<keyword evidence="5" id="KW-1185">Reference proteome</keyword>
<reference evidence="4 5" key="1">
    <citation type="submission" date="2023-09" db="EMBL/GenBank/DDBJ databases">
        <title>Genome completion map analysis of the actinomycetes C11-1.</title>
        <authorList>
            <person name="Qin P."/>
            <person name="Guan P."/>
        </authorList>
    </citation>
    <scope>NUCLEOTIDE SEQUENCE [LARGE SCALE GENOMIC DNA]</scope>
    <source>
        <strain evidence="4 5">C11-1</strain>
    </source>
</reference>
<keyword evidence="1" id="KW-0596">Phosphopantetheine</keyword>
<evidence type="ECO:0000256" key="2">
    <source>
        <dbReference type="ARBA" id="ARBA00022553"/>
    </source>
</evidence>
<dbReference type="InterPro" id="IPR020806">
    <property type="entry name" value="PKS_PP-bd"/>
</dbReference>
<dbReference type="InterPro" id="IPR009081">
    <property type="entry name" value="PP-bd_ACP"/>
</dbReference>
<organism evidence="4 5">
    <name type="scientific">Streptomyces durocortorensis</name>
    <dbReference type="NCBI Taxonomy" id="2811104"/>
    <lineage>
        <taxon>Bacteria</taxon>
        <taxon>Bacillati</taxon>
        <taxon>Actinomycetota</taxon>
        <taxon>Actinomycetes</taxon>
        <taxon>Kitasatosporales</taxon>
        <taxon>Streptomycetaceae</taxon>
        <taxon>Streptomyces</taxon>
    </lineage>
</organism>
<feature type="domain" description="Carrier" evidence="3">
    <location>
        <begin position="15"/>
        <end position="92"/>
    </location>
</feature>
<dbReference type="Pfam" id="PF00550">
    <property type="entry name" value="PP-binding"/>
    <property type="match status" value="2"/>
</dbReference>
<dbReference type="SUPFAM" id="SSF47336">
    <property type="entry name" value="ACP-like"/>
    <property type="match status" value="2"/>
</dbReference>
<gene>
    <name evidence="4" type="ORF">RI138_22225</name>
</gene>
<evidence type="ECO:0000256" key="1">
    <source>
        <dbReference type="ARBA" id="ARBA00022450"/>
    </source>
</evidence>
<keyword evidence="2" id="KW-0597">Phosphoprotein</keyword>
<dbReference type="PANTHER" id="PTHR43775:SF37">
    <property type="entry name" value="SI:DKEY-61P9.11"/>
    <property type="match status" value="1"/>
</dbReference>
<dbReference type="Gene3D" id="1.10.1200.10">
    <property type="entry name" value="ACP-like"/>
    <property type="match status" value="2"/>
</dbReference>
<feature type="domain" description="Carrier" evidence="3">
    <location>
        <begin position="112"/>
        <end position="189"/>
    </location>
</feature>
<proteinExistence type="predicted"/>
<sequence length="231" mass="23934">MSFQDQTLASATSDAAPAAVVAELISLLADVLKVRPEQLDPGLTFRSMGIGSVATLQFVSVVNAHYGTGLKPTALFAHPTLLAFAGQVAREAGVVEERETAPPEPATSVTPDATQDILGFLRERLAGILGCEPAALDPSAPFNLLGVDSIRGAKFVAAINDAYRMNEPAVTLLDRPGLAAMAAHIARVAKAEGPPAADGPAADEELGALLDAVRADRLSVDEALTRLPHQA</sequence>
<accession>A0ABY9VZI7</accession>
<protein>
    <submittedName>
        <fullName evidence="4">Phosphopantetheine-binding protein</fullName>
    </submittedName>
</protein>
<evidence type="ECO:0000313" key="5">
    <source>
        <dbReference type="Proteomes" id="UP001303236"/>
    </source>
</evidence>
<dbReference type="SMART" id="SM00823">
    <property type="entry name" value="PKS_PP"/>
    <property type="match status" value="2"/>
</dbReference>